<organism evidence="1 2">
    <name type="scientific">Vibrio anguillarum</name>
    <name type="common">Listonella anguillarum</name>
    <dbReference type="NCBI Taxonomy" id="55601"/>
    <lineage>
        <taxon>Bacteria</taxon>
        <taxon>Pseudomonadati</taxon>
        <taxon>Pseudomonadota</taxon>
        <taxon>Gammaproteobacteria</taxon>
        <taxon>Vibrionales</taxon>
        <taxon>Vibrionaceae</taxon>
        <taxon>Vibrio</taxon>
    </lineage>
</organism>
<gene>
    <name evidence="1" type="ORF">PL14_13160</name>
</gene>
<protein>
    <recommendedName>
        <fullName evidence="3">Site-specific integrase</fullName>
    </recommendedName>
</protein>
<dbReference type="EMBL" id="JAHGUI010000054">
    <property type="protein sequence ID" value="MBT2919626.1"/>
    <property type="molecule type" value="Genomic_DNA"/>
</dbReference>
<dbReference type="Proteomes" id="UP000078309">
    <property type="component" value="Unassembled WGS sequence"/>
</dbReference>
<evidence type="ECO:0000313" key="2">
    <source>
        <dbReference type="Proteomes" id="UP000078309"/>
    </source>
</evidence>
<evidence type="ECO:0008006" key="3">
    <source>
        <dbReference type="Google" id="ProtNLM"/>
    </source>
</evidence>
<reference evidence="1 2" key="1">
    <citation type="journal article" date="2017" name="J. Fish Dis.">
        <title>Comparative assessment of Vibrio virulence in marine fish larvae.</title>
        <authorList>
            <person name="Ronneseth A."/>
            <person name="Castillo D."/>
            <person name="D'Alvise P."/>
            <person name="Tonnesen O."/>
            <person name="Haugland G."/>
            <person name="Grotkjaer T."/>
            <person name="Engell-Sorensen K."/>
            <person name="Norremark L."/>
            <person name="Bergh O."/>
            <person name="Wergeland H.I."/>
            <person name="Gram L."/>
        </authorList>
    </citation>
    <scope>NUCLEOTIDE SEQUENCE [LARGE SCALE GENOMIC DNA]</scope>
    <source>
        <strain evidence="1 2">90-11-286</strain>
    </source>
</reference>
<dbReference type="AlphaFoldDB" id="A0ABD4QWV8"/>
<comment type="caution">
    <text evidence="1">The sequence shown here is derived from an EMBL/GenBank/DDBJ whole genome shotgun (WGS) entry which is preliminary data.</text>
</comment>
<sequence>MSTPTIEEIKLLLPHAHDSLLEDLEKLLELIDCPNDFRGLQKVHTVLEYFFTTHPEHFCSLVELNATRINVLLELFTNIGESYYSQYSNGVHAKGWMSKRPLFSLLFVFYEHLSPESASALLFFLKHYYDNEPVIFEHNHTEQSIRAFRLLYTDPLTDRACFDSNSVVQTADNIRAYRQSLTSENDTDDFVDEPIASSHINYLRELEHFYRLDWKKRTYIERSSKKIIRSSFSRRKIERIVGSDNLFTASLNKRPLKQSLVDSGITANEDYPGLAIIKTEQPILPKPTHELPDVSVIKDTAKIASKSRGISRDVRRSHNITPVSRNILQPHELFYLWQALNSHSNTLIGKVAKSHVQCLLTFILITGRSLDNACCVPTSNKNDNSHIGLTIKRDKLILKVAPRPTADRGKHSNNANLLKTKTVASIHLPIFLFESLSRSGITLGSKLSGKHSVNTFRKAIKLFLKALNKRYHCQISLQRIENYLINRTIALEKNDPVILEILRGEISYYSRSPRHYAWYSETELNNKAQELWSDIFNQIKFYSPEFQSPLFGTLELDLDERGIGSQFTPTKEAIIHWVSEHTRKLHTYTAFEVVKNIKELVNYHNQYTIYTLIMLINASGYRAVYNPMPSFDLLLLRYGALCISDKDSAKTFSHTRVIACPSLLESQLRHYKQHSQTLANLISNLYPMQSQQLYAHTCEHQLLDLSNKVERTEWFLSVKNSQSNDGVFFLFTAVEDDDTIYQTKNSGPSSLSKHINLPLNFGRHYVRRYLQKENIHQELIKFQLGHWVTGETPLERYSSLTHCEAIETLSPILNQMLTDIGWQAIPSLITRKRV</sequence>
<dbReference type="RefSeq" id="WP_064625368.1">
    <property type="nucleotide sequence ID" value="NZ_CP022101.1"/>
</dbReference>
<evidence type="ECO:0000313" key="1">
    <source>
        <dbReference type="EMBL" id="MBT2919626.1"/>
    </source>
</evidence>
<proteinExistence type="predicted"/>
<name>A0ABD4QWV8_VIBAN</name>
<accession>A0ABD4QWV8</accession>